<dbReference type="Proteomes" id="UP000028480">
    <property type="component" value="Unassembled WGS sequence"/>
</dbReference>
<feature type="region of interest" description="Disordered" evidence="1">
    <location>
        <begin position="23"/>
        <end position="44"/>
    </location>
</feature>
<name>A0A077QND4_XENBV</name>
<reference evidence="2" key="1">
    <citation type="submission" date="2013-07" db="EMBL/GenBank/DDBJ databases">
        <title>Sub-species coevolution in mutualistic symbiosis.</title>
        <authorList>
            <person name="Murfin K."/>
            <person name="Klassen J."/>
            <person name="Lee M."/>
            <person name="Forst S."/>
            <person name="Stock P."/>
            <person name="Goodrich-Blair H."/>
        </authorList>
    </citation>
    <scope>NUCLEOTIDE SEQUENCE [LARGE SCALE GENOMIC DNA]</scope>
    <source>
        <strain evidence="2">Intermedium</strain>
    </source>
</reference>
<evidence type="ECO:0000313" key="2">
    <source>
        <dbReference type="EMBL" id="CDH33761.1"/>
    </source>
</evidence>
<dbReference type="RefSeq" id="WP_038189629.1">
    <property type="nucleotide sequence ID" value="NZ_CAWLWA010000194.1"/>
</dbReference>
<sequence length="83" mass="9629">MNDKDIVLENMLDGFFAQERKKERDNFWNNRQPKQRPSQQERDTANVFSNFVTAVNKAPSKELISTKTKTRRRLESGGVTARG</sequence>
<dbReference type="EMBL" id="CBTB010000198">
    <property type="protein sequence ID" value="CDH33761.1"/>
    <property type="molecule type" value="Genomic_DNA"/>
</dbReference>
<organism evidence="2 3">
    <name type="scientific">Xenorhabdus bovienii str. Intermedium</name>
    <dbReference type="NCBI Taxonomy" id="1379677"/>
    <lineage>
        <taxon>Bacteria</taxon>
        <taxon>Pseudomonadati</taxon>
        <taxon>Pseudomonadota</taxon>
        <taxon>Gammaproteobacteria</taxon>
        <taxon>Enterobacterales</taxon>
        <taxon>Morganellaceae</taxon>
        <taxon>Xenorhabdus</taxon>
    </lineage>
</organism>
<proteinExistence type="predicted"/>
<comment type="caution">
    <text evidence="2">The sequence shown here is derived from an EMBL/GenBank/DDBJ whole genome shotgun (WGS) entry which is preliminary data.</text>
</comment>
<feature type="compositionally biased region" description="Polar residues" evidence="1">
    <location>
        <begin position="27"/>
        <end position="38"/>
    </location>
</feature>
<dbReference type="HOGENOM" id="CLU_2511898_0_0_6"/>
<evidence type="ECO:0000256" key="1">
    <source>
        <dbReference type="SAM" id="MobiDB-lite"/>
    </source>
</evidence>
<evidence type="ECO:0000313" key="3">
    <source>
        <dbReference type="Proteomes" id="UP000028480"/>
    </source>
</evidence>
<protein>
    <submittedName>
        <fullName evidence="2">Uncharacterized protein</fullName>
    </submittedName>
</protein>
<gene>
    <name evidence="2" type="ORF">XBI1_2770017</name>
</gene>
<accession>A0A077QND4</accession>
<dbReference type="AlphaFoldDB" id="A0A077QND4"/>